<dbReference type="InterPro" id="IPR011612">
    <property type="entry name" value="Urease_alpha_N_dom"/>
</dbReference>
<evidence type="ECO:0000256" key="5">
    <source>
        <dbReference type="ARBA" id="ARBA00023211"/>
    </source>
</evidence>
<dbReference type="InterPro" id="IPR006679">
    <property type="entry name" value="Adenine_deam"/>
</dbReference>
<evidence type="ECO:0000256" key="4">
    <source>
        <dbReference type="ARBA" id="ARBA00022801"/>
    </source>
</evidence>
<proteinExistence type="inferred from homology"/>
<dbReference type="SUPFAM" id="SSF51338">
    <property type="entry name" value="Composite domain of metallo-dependent hydrolases"/>
    <property type="match status" value="1"/>
</dbReference>
<comment type="catalytic activity">
    <reaction evidence="6 7">
        <text>adenine + H2O + H(+) = hypoxanthine + NH4(+)</text>
        <dbReference type="Rhea" id="RHEA:23688"/>
        <dbReference type="ChEBI" id="CHEBI:15377"/>
        <dbReference type="ChEBI" id="CHEBI:15378"/>
        <dbReference type="ChEBI" id="CHEBI:16708"/>
        <dbReference type="ChEBI" id="CHEBI:17368"/>
        <dbReference type="ChEBI" id="CHEBI:28938"/>
        <dbReference type="EC" id="3.5.4.2"/>
    </reaction>
</comment>
<evidence type="ECO:0000256" key="1">
    <source>
        <dbReference type="ARBA" id="ARBA00006773"/>
    </source>
</evidence>
<evidence type="ECO:0000256" key="3">
    <source>
        <dbReference type="ARBA" id="ARBA00022723"/>
    </source>
</evidence>
<keyword evidence="12" id="KW-1185">Reference proteome</keyword>
<evidence type="ECO:0000259" key="9">
    <source>
        <dbReference type="Pfam" id="PF01979"/>
    </source>
</evidence>
<dbReference type="NCBIfam" id="TIGR01178">
    <property type="entry name" value="ade"/>
    <property type="match status" value="1"/>
</dbReference>
<dbReference type="InterPro" id="IPR006680">
    <property type="entry name" value="Amidohydro-rel"/>
</dbReference>
<dbReference type="Pfam" id="PF01979">
    <property type="entry name" value="Amidohydro_1"/>
    <property type="match status" value="1"/>
</dbReference>
<dbReference type="EC" id="3.5.4.2" evidence="2 7"/>
<dbReference type="Gene3D" id="2.30.40.10">
    <property type="entry name" value="Urease, subunit C, domain 1"/>
    <property type="match status" value="1"/>
</dbReference>
<dbReference type="PANTHER" id="PTHR11113:SF2">
    <property type="entry name" value="ADENINE DEAMINASE"/>
    <property type="match status" value="1"/>
</dbReference>
<evidence type="ECO:0000313" key="12">
    <source>
        <dbReference type="Proteomes" id="UP001236652"/>
    </source>
</evidence>
<keyword evidence="5 7" id="KW-0464">Manganese</keyword>
<dbReference type="RefSeq" id="WP_231419463.1">
    <property type="nucleotide sequence ID" value="NZ_CP126446.1"/>
</dbReference>
<evidence type="ECO:0000256" key="2">
    <source>
        <dbReference type="ARBA" id="ARBA00012782"/>
    </source>
</evidence>
<evidence type="ECO:0000259" key="8">
    <source>
        <dbReference type="Pfam" id="PF00449"/>
    </source>
</evidence>
<gene>
    <name evidence="7 11" type="primary">ade</name>
    <name evidence="11" type="ORF">QNI29_20595</name>
</gene>
<evidence type="ECO:0000259" key="10">
    <source>
        <dbReference type="Pfam" id="PF13382"/>
    </source>
</evidence>
<reference evidence="11 12" key="1">
    <citation type="submission" date="2023-05" db="EMBL/GenBank/DDBJ databases">
        <title>Comparative genomics reveals the evidence of polycyclic aromatic hydrocarbons degradation in moderately halophilic genus Pontibacillus.</title>
        <authorList>
            <person name="Yang H."/>
            <person name="Qian Z."/>
        </authorList>
    </citation>
    <scope>NUCLEOTIDE SEQUENCE [LARGE SCALE GENOMIC DNA]</scope>
    <source>
        <strain evidence="12">HN14</strain>
    </source>
</reference>
<evidence type="ECO:0000313" key="11">
    <source>
        <dbReference type="EMBL" id="WIF98089.1"/>
    </source>
</evidence>
<dbReference type="HAMAP" id="MF_01518">
    <property type="entry name" value="Adenine_deamin"/>
    <property type="match status" value="1"/>
</dbReference>
<dbReference type="GO" id="GO:0000034">
    <property type="term" value="F:adenine deaminase activity"/>
    <property type="evidence" value="ECO:0007669"/>
    <property type="project" value="UniProtKB-EC"/>
</dbReference>
<dbReference type="CDD" id="cd01295">
    <property type="entry name" value="AdeC"/>
    <property type="match status" value="1"/>
</dbReference>
<feature type="domain" description="Adenine deaminase C-terminal" evidence="10">
    <location>
        <begin position="399"/>
        <end position="565"/>
    </location>
</feature>
<dbReference type="InterPro" id="IPR026912">
    <property type="entry name" value="Adenine_deam_C"/>
</dbReference>
<dbReference type="EMBL" id="CP126446">
    <property type="protein sequence ID" value="WIF98089.1"/>
    <property type="molecule type" value="Genomic_DNA"/>
</dbReference>
<dbReference type="Pfam" id="PF13382">
    <property type="entry name" value="Adenine_deam_C"/>
    <property type="match status" value="1"/>
</dbReference>
<comment type="similarity">
    <text evidence="1 7">Belongs to the metallo-dependent hydrolases superfamily. Adenine deaminase family.</text>
</comment>
<keyword evidence="4 7" id="KW-0378">Hydrolase</keyword>
<dbReference type="InterPro" id="IPR032466">
    <property type="entry name" value="Metal_Hydrolase"/>
</dbReference>
<evidence type="ECO:0000256" key="6">
    <source>
        <dbReference type="ARBA" id="ARBA00047720"/>
    </source>
</evidence>
<protein>
    <recommendedName>
        <fullName evidence="2 7">Adenine deaminase</fullName>
        <shortName evidence="7">Adenase</shortName>
        <shortName evidence="7">Adenine aminase</shortName>
        <ecNumber evidence="2 7">3.5.4.2</ecNumber>
    </recommendedName>
</protein>
<organism evidence="11 12">
    <name type="scientific">Pontibacillus chungwhensis</name>
    <dbReference type="NCBI Taxonomy" id="265426"/>
    <lineage>
        <taxon>Bacteria</taxon>
        <taxon>Bacillati</taxon>
        <taxon>Bacillota</taxon>
        <taxon>Bacilli</taxon>
        <taxon>Bacillales</taxon>
        <taxon>Bacillaceae</taxon>
        <taxon>Pontibacillus</taxon>
    </lineage>
</organism>
<keyword evidence="3" id="KW-0479">Metal-binding</keyword>
<dbReference type="Gene3D" id="3.20.20.140">
    <property type="entry name" value="Metal-dependent hydrolases"/>
    <property type="match status" value="1"/>
</dbReference>
<dbReference type="Pfam" id="PF00449">
    <property type="entry name" value="Urease_alpha"/>
    <property type="match status" value="1"/>
</dbReference>
<dbReference type="PANTHER" id="PTHR11113">
    <property type="entry name" value="N-ACETYLGLUCOSAMINE-6-PHOSPHATE DEACETYLASE"/>
    <property type="match status" value="1"/>
</dbReference>
<comment type="cofactor">
    <cofactor evidence="7">
        <name>Mn(2+)</name>
        <dbReference type="ChEBI" id="CHEBI:29035"/>
    </cofactor>
</comment>
<dbReference type="InterPro" id="IPR011059">
    <property type="entry name" value="Metal-dep_hydrolase_composite"/>
</dbReference>
<dbReference type="SUPFAM" id="SSF51556">
    <property type="entry name" value="Metallo-dependent hydrolases"/>
    <property type="match status" value="1"/>
</dbReference>
<feature type="domain" description="Amidohydrolase-related" evidence="9">
    <location>
        <begin position="67"/>
        <end position="348"/>
    </location>
</feature>
<accession>A0ABY8UX73</accession>
<evidence type="ECO:0000256" key="7">
    <source>
        <dbReference type="HAMAP-Rule" id="MF_01518"/>
    </source>
</evidence>
<name>A0ABY8UX73_9BACI</name>
<dbReference type="Proteomes" id="UP001236652">
    <property type="component" value="Chromosome"/>
</dbReference>
<feature type="domain" description="Urease alpha-subunit N-terminal" evidence="8">
    <location>
        <begin position="12"/>
        <end position="61"/>
    </location>
</feature>
<sequence length="579" mass="63308">MTHKETITNRIQTAHHQQVADLVIKNARIVDVFNLEIFEEDVAITDGLIVGIGDYKGKEVVDAEGKYICPGFIDGHVHIESSMLPPSEFEKVVLPHGVTSVITDPHEIANVAGTEGLDFMIKDSENLTLDAYMMLPSCVPATPFEHAGATLLAEDLRPYLKHPRVLGLAEVMDYPSLQQSASDLLDKLTMQKSMKIDGHLAGLDTNAINVYRAAGIDTDHECKTREEALERVKRGMYVMIREGSVSKDLSNLIQAVTPNNAHRFLFCTDDKHIDDLLDEGSIDHNIRLAIQHGIDPLQAIQMATLNAAQCYGLSNKGAIAPGYKADFVLLDDLTTITISDVYKNGKRVIVQESQEKPSTLLAQQLTQSVTVPDLSGQHLQIPINSAEFANVIEIIPNNLVTRKLRTNVNTVNHSFEPSTERDLLKVVVVERHHGTGHIGTGIVKGFNLSSGAIATTIAHDSHNIVAVGTNDEDLLTAIHSLQDINGGLVVVKDGKVESSLRLTIGGLMSTEASESVYKSLKEMKQSLQTIGFQGHFNPFLTLSFLTLPVIPALKMTDMGLFDVETGQHIPVQFAHPQPS</sequence>